<dbReference type="Proteomes" id="UP001597438">
    <property type="component" value="Unassembled WGS sequence"/>
</dbReference>
<evidence type="ECO:0000313" key="2">
    <source>
        <dbReference type="EMBL" id="MFD2833304.1"/>
    </source>
</evidence>
<dbReference type="SUPFAM" id="SSF54909">
    <property type="entry name" value="Dimeric alpha+beta barrel"/>
    <property type="match status" value="2"/>
</dbReference>
<feature type="domain" description="NIPSNAP" evidence="1">
    <location>
        <begin position="144"/>
        <end position="247"/>
    </location>
</feature>
<dbReference type="InterPro" id="IPR012577">
    <property type="entry name" value="NIPSNAP"/>
</dbReference>
<proteinExistence type="predicted"/>
<dbReference type="RefSeq" id="WP_251741066.1">
    <property type="nucleotide sequence ID" value="NZ_JBHUOJ010000016.1"/>
</dbReference>
<organism evidence="2 3">
    <name type="scientific">Christiangramia antarctica</name>
    <dbReference type="NCBI Taxonomy" id="2058158"/>
    <lineage>
        <taxon>Bacteria</taxon>
        <taxon>Pseudomonadati</taxon>
        <taxon>Bacteroidota</taxon>
        <taxon>Flavobacteriia</taxon>
        <taxon>Flavobacteriales</taxon>
        <taxon>Flavobacteriaceae</taxon>
        <taxon>Christiangramia</taxon>
    </lineage>
</organism>
<sequence>MNSKIIFFICSLFLYMSSLAQSEIYELRVYDMKFGVSEATLHDYFKDALIPALNREGLNKVGAFEESGESLPKKIYLLIPYESMQAYAEINDKIEQDGKFLSDSEAFSNLPVDKIPFERYESRLIRSTWGFPNLVKPDDALNQFELRIYESSNEDALRRKLKMFNENEFEIFENVGLHTVFFGKNISGGQMPSLTYMLAFKDKAEHEKAWAGFGKNPEWKRISKLDEYTNTVSDITRVFLKTLPYSQL</sequence>
<feature type="domain" description="NIPSNAP" evidence="1">
    <location>
        <begin position="25"/>
        <end position="100"/>
    </location>
</feature>
<evidence type="ECO:0000259" key="1">
    <source>
        <dbReference type="Pfam" id="PF07978"/>
    </source>
</evidence>
<accession>A0ABW5X6K4</accession>
<comment type="caution">
    <text evidence="2">The sequence shown here is derived from an EMBL/GenBank/DDBJ whole genome shotgun (WGS) entry which is preliminary data.</text>
</comment>
<gene>
    <name evidence="2" type="ORF">ACFSYS_08375</name>
</gene>
<protein>
    <submittedName>
        <fullName evidence="2">NIPSNAP family protein</fullName>
    </submittedName>
</protein>
<dbReference type="Gene3D" id="3.30.70.100">
    <property type="match status" value="2"/>
</dbReference>
<dbReference type="InterPro" id="IPR011008">
    <property type="entry name" value="Dimeric_a/b-barrel"/>
</dbReference>
<keyword evidence="3" id="KW-1185">Reference proteome</keyword>
<reference evidence="3" key="1">
    <citation type="journal article" date="2019" name="Int. J. Syst. Evol. Microbiol.">
        <title>The Global Catalogue of Microorganisms (GCM) 10K type strain sequencing project: providing services to taxonomists for standard genome sequencing and annotation.</title>
        <authorList>
            <consortium name="The Broad Institute Genomics Platform"/>
            <consortium name="The Broad Institute Genome Sequencing Center for Infectious Disease"/>
            <person name="Wu L."/>
            <person name="Ma J."/>
        </authorList>
    </citation>
    <scope>NUCLEOTIDE SEQUENCE [LARGE SCALE GENOMIC DNA]</scope>
    <source>
        <strain evidence="3">KCTC 52925</strain>
    </source>
</reference>
<dbReference type="EMBL" id="JBHUOJ010000016">
    <property type="protein sequence ID" value="MFD2833304.1"/>
    <property type="molecule type" value="Genomic_DNA"/>
</dbReference>
<dbReference type="Pfam" id="PF07978">
    <property type="entry name" value="NIPSNAP"/>
    <property type="match status" value="2"/>
</dbReference>
<name>A0ABW5X6K4_9FLAO</name>
<evidence type="ECO:0000313" key="3">
    <source>
        <dbReference type="Proteomes" id="UP001597438"/>
    </source>
</evidence>